<proteinExistence type="inferred from homology"/>
<keyword evidence="10" id="KW-0406">Ion transport</keyword>
<dbReference type="InterPro" id="IPR002528">
    <property type="entry name" value="MATE_fam"/>
</dbReference>
<evidence type="ECO:0000256" key="11">
    <source>
        <dbReference type="ARBA" id="ARBA00023136"/>
    </source>
</evidence>
<evidence type="ECO:0000256" key="2">
    <source>
        <dbReference type="ARBA" id="ARBA00004651"/>
    </source>
</evidence>
<feature type="transmembrane region" description="Helical" evidence="13">
    <location>
        <begin position="159"/>
        <end position="177"/>
    </location>
</feature>
<keyword evidence="6" id="KW-0050">Antiport</keyword>
<feature type="transmembrane region" description="Helical" evidence="13">
    <location>
        <begin position="84"/>
        <end position="106"/>
    </location>
</feature>
<evidence type="ECO:0000256" key="9">
    <source>
        <dbReference type="ARBA" id="ARBA00022989"/>
    </source>
</evidence>
<dbReference type="GO" id="GO:0005886">
    <property type="term" value="C:plasma membrane"/>
    <property type="evidence" value="ECO:0007669"/>
    <property type="project" value="UniProtKB-SubCell"/>
</dbReference>
<protein>
    <recommendedName>
        <fullName evidence="4">Probable multidrug resistance protein NorM</fullName>
    </recommendedName>
    <alternativeName>
        <fullName evidence="12">Multidrug-efflux transporter</fullName>
    </alternativeName>
</protein>
<dbReference type="GO" id="GO:0015297">
    <property type="term" value="F:antiporter activity"/>
    <property type="evidence" value="ECO:0007669"/>
    <property type="project" value="UniProtKB-KW"/>
</dbReference>
<evidence type="ECO:0000256" key="7">
    <source>
        <dbReference type="ARBA" id="ARBA00022475"/>
    </source>
</evidence>
<feature type="transmembrane region" description="Helical" evidence="13">
    <location>
        <begin position="127"/>
        <end position="147"/>
    </location>
</feature>
<evidence type="ECO:0000256" key="6">
    <source>
        <dbReference type="ARBA" id="ARBA00022449"/>
    </source>
</evidence>
<dbReference type="PANTHER" id="PTHR43298:SF2">
    <property type="entry name" value="FMN_FAD EXPORTER YEEO-RELATED"/>
    <property type="match status" value="1"/>
</dbReference>
<keyword evidence="11 13" id="KW-0472">Membrane</keyword>
<evidence type="ECO:0000256" key="13">
    <source>
        <dbReference type="SAM" id="Phobius"/>
    </source>
</evidence>
<feature type="transmembrane region" description="Helical" evidence="13">
    <location>
        <begin position="317"/>
        <end position="335"/>
    </location>
</feature>
<gene>
    <name evidence="14" type="ORF">E6H05_03050</name>
</gene>
<accession>A0A537IZF2</accession>
<dbReference type="GO" id="GO:0042910">
    <property type="term" value="F:xenobiotic transmembrane transporter activity"/>
    <property type="evidence" value="ECO:0007669"/>
    <property type="project" value="InterPro"/>
</dbReference>
<comment type="subcellular location">
    <subcellularLocation>
        <location evidence="2">Cell membrane</location>
        <topology evidence="2">Multi-pass membrane protein</topology>
    </subcellularLocation>
</comment>
<organism evidence="14 15">
    <name type="scientific">Candidatus Segetimicrobium genomatis</name>
    <dbReference type="NCBI Taxonomy" id="2569760"/>
    <lineage>
        <taxon>Bacteria</taxon>
        <taxon>Bacillati</taxon>
        <taxon>Candidatus Sysuimicrobiota</taxon>
        <taxon>Candidatus Sysuimicrobiia</taxon>
        <taxon>Candidatus Sysuimicrobiales</taxon>
        <taxon>Candidatus Segetimicrobiaceae</taxon>
        <taxon>Candidatus Segetimicrobium</taxon>
    </lineage>
</organism>
<dbReference type="NCBIfam" id="TIGR00797">
    <property type="entry name" value="matE"/>
    <property type="match status" value="1"/>
</dbReference>
<dbReference type="Pfam" id="PF01554">
    <property type="entry name" value="MatE"/>
    <property type="match status" value="2"/>
</dbReference>
<evidence type="ECO:0000256" key="4">
    <source>
        <dbReference type="ARBA" id="ARBA00020268"/>
    </source>
</evidence>
<evidence type="ECO:0000313" key="15">
    <source>
        <dbReference type="Proteomes" id="UP000318834"/>
    </source>
</evidence>
<feature type="transmembrane region" description="Helical" evidence="13">
    <location>
        <begin position="279"/>
        <end position="297"/>
    </location>
</feature>
<evidence type="ECO:0000256" key="1">
    <source>
        <dbReference type="ARBA" id="ARBA00003408"/>
    </source>
</evidence>
<evidence type="ECO:0000256" key="12">
    <source>
        <dbReference type="ARBA" id="ARBA00031636"/>
    </source>
</evidence>
<dbReference type="GO" id="GO:0006811">
    <property type="term" value="P:monoatomic ion transport"/>
    <property type="evidence" value="ECO:0007669"/>
    <property type="project" value="UniProtKB-KW"/>
</dbReference>
<comment type="similarity">
    <text evidence="3">Belongs to the multi antimicrobial extrusion (MATE) (TC 2.A.66.1) family.</text>
</comment>
<comment type="function">
    <text evidence="1">Multidrug efflux pump.</text>
</comment>
<keyword evidence="8 13" id="KW-0812">Transmembrane</keyword>
<reference evidence="14 15" key="1">
    <citation type="journal article" date="2019" name="Nat. Microbiol.">
        <title>Mediterranean grassland soil C-N compound turnover is dependent on rainfall and depth, and is mediated by genomically divergent microorganisms.</title>
        <authorList>
            <person name="Diamond S."/>
            <person name="Andeer P.F."/>
            <person name="Li Z."/>
            <person name="Crits-Christoph A."/>
            <person name="Burstein D."/>
            <person name="Anantharaman K."/>
            <person name="Lane K.R."/>
            <person name="Thomas B.C."/>
            <person name="Pan C."/>
            <person name="Northen T.R."/>
            <person name="Banfield J.F."/>
        </authorList>
    </citation>
    <scope>NUCLEOTIDE SEQUENCE [LARGE SCALE GENOMIC DNA]</scope>
    <source>
        <strain evidence="14">NP_8</strain>
    </source>
</reference>
<dbReference type="PANTHER" id="PTHR43298">
    <property type="entry name" value="MULTIDRUG RESISTANCE PROTEIN NORM-RELATED"/>
    <property type="match status" value="1"/>
</dbReference>
<dbReference type="Proteomes" id="UP000318834">
    <property type="component" value="Unassembled WGS sequence"/>
</dbReference>
<sequence>MPPTVRSLIRLAWPVVVSRSSQVVVGVTDAIMVAHLGEAAIAATTTGAVNVFNLLILPMGLVFIVSSFASQFTGERDPAGARRYGWYGLGVALLAQVLCIAVIAGVPDFLRAIGHRGEVHRLMSDYLQVRLLTGGAAVGIEALANYYGGLGNTRLPMGVSLAAMSLNVFGNWVFINGNLGAPALGVKGAALASALSTGAAFAIFLALFLNGVGALRVPGRVRLAWHEFARTLRFGLPVGMNWFFEFLAFSFFVNVLMGGLGTTTLAALMIVIQINSVSFMPAFGIASAGAILVGQAIGASRHSDVPPLVKMTAKVVGVWQGTVGLAYLAFPRLFMAPFIDERTATPELLEIGTTMLMLSAGWQLFDSVSMTLTEALRAAGDTAFSMWARVTLAWVVFVPGVYLSLRFLGSGYVVATLWLMVYIGLLAAVLAFRFKAGVWRHIDLTGRIQTPA</sequence>
<feature type="transmembrane region" description="Helical" evidence="13">
    <location>
        <begin position="189"/>
        <end position="209"/>
    </location>
</feature>
<feature type="transmembrane region" description="Helical" evidence="13">
    <location>
        <begin position="412"/>
        <end position="434"/>
    </location>
</feature>
<dbReference type="AlphaFoldDB" id="A0A537IZF2"/>
<evidence type="ECO:0000256" key="3">
    <source>
        <dbReference type="ARBA" id="ARBA00010199"/>
    </source>
</evidence>
<keyword evidence="5" id="KW-0813">Transport</keyword>
<feature type="transmembrane region" description="Helical" evidence="13">
    <location>
        <begin position="385"/>
        <end position="405"/>
    </location>
</feature>
<dbReference type="PIRSF" id="PIRSF006603">
    <property type="entry name" value="DinF"/>
    <property type="match status" value="1"/>
</dbReference>
<feature type="transmembrane region" description="Helical" evidence="13">
    <location>
        <begin position="51"/>
        <end position="72"/>
    </location>
</feature>
<name>A0A537IZF2_9BACT</name>
<dbReference type="CDD" id="cd13133">
    <property type="entry name" value="MATE_like_7"/>
    <property type="match status" value="1"/>
</dbReference>
<evidence type="ECO:0000256" key="10">
    <source>
        <dbReference type="ARBA" id="ARBA00023065"/>
    </source>
</evidence>
<comment type="caution">
    <text evidence="14">The sequence shown here is derived from an EMBL/GenBank/DDBJ whole genome shotgun (WGS) entry which is preliminary data.</text>
</comment>
<keyword evidence="7" id="KW-1003">Cell membrane</keyword>
<dbReference type="InterPro" id="IPR050222">
    <property type="entry name" value="MATE_MdtK"/>
</dbReference>
<evidence type="ECO:0000313" key="14">
    <source>
        <dbReference type="EMBL" id="TMI76690.1"/>
    </source>
</evidence>
<dbReference type="InterPro" id="IPR048279">
    <property type="entry name" value="MdtK-like"/>
</dbReference>
<feature type="transmembrane region" description="Helical" evidence="13">
    <location>
        <begin position="246"/>
        <end position="272"/>
    </location>
</feature>
<keyword evidence="9 13" id="KW-1133">Transmembrane helix</keyword>
<evidence type="ECO:0000256" key="5">
    <source>
        <dbReference type="ARBA" id="ARBA00022448"/>
    </source>
</evidence>
<evidence type="ECO:0000256" key="8">
    <source>
        <dbReference type="ARBA" id="ARBA00022692"/>
    </source>
</evidence>
<dbReference type="EMBL" id="VBAP01000014">
    <property type="protein sequence ID" value="TMI76690.1"/>
    <property type="molecule type" value="Genomic_DNA"/>
</dbReference>